<organism evidence="6 7">
    <name type="scientific">Cyanobium gracile UHCC 0281</name>
    <dbReference type="NCBI Taxonomy" id="3110309"/>
    <lineage>
        <taxon>Bacteria</taxon>
        <taxon>Bacillati</taxon>
        <taxon>Cyanobacteriota</taxon>
        <taxon>Cyanophyceae</taxon>
        <taxon>Synechococcales</taxon>
        <taxon>Prochlorococcaceae</taxon>
        <taxon>Cyanobium</taxon>
    </lineage>
</organism>
<dbReference type="PANTHER" id="PTHR43498">
    <property type="entry name" value="FERREDOXIN:COB-COM HETERODISULFIDE REDUCTASE SUBUNIT A"/>
    <property type="match status" value="1"/>
</dbReference>
<reference evidence="6 7" key="1">
    <citation type="submission" date="2023-12" db="EMBL/GenBank/DDBJ databases">
        <title>Baltic Sea Cyanobacteria.</title>
        <authorList>
            <person name="Delbaje E."/>
            <person name="Fewer D.P."/>
            <person name="Shishido T.K."/>
        </authorList>
    </citation>
    <scope>NUCLEOTIDE SEQUENCE [LARGE SCALE GENOMIC DNA]</scope>
    <source>
        <strain evidence="6 7">UHCC 0281</strain>
    </source>
</reference>
<dbReference type="InterPro" id="IPR036188">
    <property type="entry name" value="FAD/NAD-bd_sf"/>
</dbReference>
<protein>
    <submittedName>
        <fullName evidence="6">FAD-dependent oxidoreductase</fullName>
    </submittedName>
</protein>
<comment type="caution">
    <text evidence="6">The sequence shown here is derived from an EMBL/GenBank/DDBJ whole genome shotgun (WGS) entry which is preliminary data.</text>
</comment>
<keyword evidence="4" id="KW-0408">Iron</keyword>
<dbReference type="Pfam" id="PF12831">
    <property type="entry name" value="FAD_oxidored"/>
    <property type="match status" value="1"/>
</dbReference>
<dbReference type="RefSeq" id="WP_323355230.1">
    <property type="nucleotide sequence ID" value="NZ_JAYGHY010000001.1"/>
</dbReference>
<keyword evidence="7" id="KW-1185">Reference proteome</keyword>
<keyword evidence="5" id="KW-0411">Iron-sulfur</keyword>
<keyword evidence="3" id="KW-0560">Oxidoreductase</keyword>
<dbReference type="SUPFAM" id="SSF51905">
    <property type="entry name" value="FAD/NAD(P)-binding domain"/>
    <property type="match status" value="1"/>
</dbReference>
<dbReference type="Gene3D" id="3.50.50.60">
    <property type="entry name" value="FAD/NAD(P)-binding domain"/>
    <property type="match status" value="1"/>
</dbReference>
<evidence type="ECO:0000256" key="5">
    <source>
        <dbReference type="ARBA" id="ARBA00023014"/>
    </source>
</evidence>
<evidence type="ECO:0000256" key="3">
    <source>
        <dbReference type="ARBA" id="ARBA00023002"/>
    </source>
</evidence>
<evidence type="ECO:0000256" key="1">
    <source>
        <dbReference type="ARBA" id="ARBA00022485"/>
    </source>
</evidence>
<dbReference type="PANTHER" id="PTHR43498:SF1">
    <property type="entry name" value="COB--COM HETERODISULFIDE REDUCTASE IRON-SULFUR SUBUNIT A"/>
    <property type="match status" value="1"/>
</dbReference>
<proteinExistence type="predicted"/>
<dbReference type="PRINTS" id="PR00411">
    <property type="entry name" value="PNDRDTASEI"/>
</dbReference>
<accession>A0ABU5SRE8</accession>
<keyword evidence="2" id="KW-0479">Metal-binding</keyword>
<dbReference type="InterPro" id="IPR039650">
    <property type="entry name" value="HdrA-like"/>
</dbReference>
<evidence type="ECO:0000313" key="7">
    <source>
        <dbReference type="Proteomes" id="UP001302329"/>
    </source>
</evidence>
<evidence type="ECO:0000256" key="4">
    <source>
        <dbReference type="ARBA" id="ARBA00023004"/>
    </source>
</evidence>
<name>A0ABU5SRE8_9CYAN</name>
<evidence type="ECO:0000256" key="2">
    <source>
        <dbReference type="ARBA" id="ARBA00022723"/>
    </source>
</evidence>
<dbReference type="Proteomes" id="UP001302329">
    <property type="component" value="Unassembled WGS sequence"/>
</dbReference>
<keyword evidence="1" id="KW-0004">4Fe-4S</keyword>
<dbReference type="EMBL" id="JAYGHY010000001">
    <property type="protein sequence ID" value="MEA5441043.1"/>
    <property type="molecule type" value="Genomic_DNA"/>
</dbReference>
<gene>
    <name evidence="6" type="ORF">VB739_00580</name>
</gene>
<sequence length="620" mass="66258">MRTGFDRRADVLVWGGGSGGIAAALQAARSGVDTLLLTPGPWLGGMVSAAGVCAPDGNELSPWQSGLWGALLRALQGIEPEGLDQNWVSCFGYRPASAERILRRWVAAEARLDWWAGAGLGPIERDGDRISAVTVVHGGLQRRLLPTIVIDGSDRGDLFPLAGAPFRFGWEARELWQEPSAPTAAALAGDPFFQRQPVQSPTWVCLGQLDERGGPAAPDREAWQHSPPSLAAPFARATEAFGLERTLTYGRLPGGLVMLNWPLHGNDWHHGLERAFAERVAGGAVEAEAAEAELLAAMRHHSEAFAADLRQASGGWLGPAEVFPTPEEASTGRLSGSGSLALMPYWREGRRLVAREQVLEQHLLPQGEGACIAPLSCDPRGALSSMAVGNYANDHHYPGGDWPLAPKSCRWGGRWSGTPFTIPYGALVSAGVSNLLAADKNVGVSHMANGATRLQPLVVNIGQAAGLAAALCVRHGLEPAALPVRRLQVALIEDPLAPAAVVPLWDTPWHHPLWRERHLQALEAPERLDRHGQLQAGAELAPPAGWAPPPEPGERLWRGELVPDGQGGYVLHGEAGAWPLITLEPALHHWLLGLDRPTPAALIGCANPWGPWLRVSRAVP</sequence>
<evidence type="ECO:0000313" key="6">
    <source>
        <dbReference type="EMBL" id="MEA5441043.1"/>
    </source>
</evidence>